<dbReference type="SMART" id="SM00320">
    <property type="entry name" value="WD40"/>
    <property type="match status" value="7"/>
</dbReference>
<feature type="compositionally biased region" description="Polar residues" evidence="9">
    <location>
        <begin position="1"/>
        <end position="15"/>
    </location>
</feature>
<organism evidence="12 13">
    <name type="scientific">Mesorhabditis spiculigera</name>
    <dbReference type="NCBI Taxonomy" id="96644"/>
    <lineage>
        <taxon>Eukaryota</taxon>
        <taxon>Metazoa</taxon>
        <taxon>Ecdysozoa</taxon>
        <taxon>Nematoda</taxon>
        <taxon>Chromadorea</taxon>
        <taxon>Rhabditida</taxon>
        <taxon>Rhabditina</taxon>
        <taxon>Rhabditomorpha</taxon>
        <taxon>Rhabditoidea</taxon>
        <taxon>Rhabditidae</taxon>
        <taxon>Mesorhabditinae</taxon>
        <taxon>Mesorhabditis</taxon>
    </lineage>
</organism>
<dbReference type="GO" id="GO:0006897">
    <property type="term" value="P:endocytosis"/>
    <property type="evidence" value="ECO:0007669"/>
    <property type="project" value="InterPro"/>
</dbReference>
<dbReference type="InterPro" id="IPR011417">
    <property type="entry name" value="ANTH_dom"/>
</dbReference>
<dbReference type="InterPro" id="IPR035964">
    <property type="entry name" value="I/LWEQ_dom_sf"/>
</dbReference>
<feature type="domain" description="ENTH" evidence="10">
    <location>
        <begin position="352"/>
        <end position="479"/>
    </location>
</feature>
<feature type="coiled-coil region" evidence="8">
    <location>
        <begin position="1105"/>
        <end position="1141"/>
    </location>
</feature>
<evidence type="ECO:0000313" key="12">
    <source>
        <dbReference type="EMBL" id="CAJ0578699.1"/>
    </source>
</evidence>
<dbReference type="Pfam" id="PF01608">
    <property type="entry name" value="I_LWEQ"/>
    <property type="match status" value="1"/>
</dbReference>
<evidence type="ECO:0000256" key="2">
    <source>
        <dbReference type="ARBA" id="ARBA00010135"/>
    </source>
</evidence>
<dbReference type="GO" id="GO:0051015">
    <property type="term" value="F:actin filament binding"/>
    <property type="evidence" value="ECO:0007669"/>
    <property type="project" value="TreeGrafter"/>
</dbReference>
<evidence type="ECO:0000256" key="5">
    <source>
        <dbReference type="ARBA" id="ARBA00022737"/>
    </source>
</evidence>
<dbReference type="Pfam" id="PF25175">
    <property type="entry name" value="Beta-prop_WDR5"/>
    <property type="match status" value="1"/>
</dbReference>
<feature type="repeat" description="WD" evidence="7">
    <location>
        <begin position="74"/>
        <end position="115"/>
    </location>
</feature>
<feature type="repeat" description="WD" evidence="7">
    <location>
        <begin position="243"/>
        <end position="287"/>
    </location>
</feature>
<feature type="region of interest" description="Disordered" evidence="9">
    <location>
        <begin position="1"/>
        <end position="27"/>
    </location>
</feature>
<dbReference type="InterPro" id="IPR030224">
    <property type="entry name" value="Sla2_fam"/>
</dbReference>
<accession>A0AA36D315</accession>
<evidence type="ECO:0000256" key="4">
    <source>
        <dbReference type="ARBA" id="ARBA00022574"/>
    </source>
</evidence>
<dbReference type="PROSITE" id="PS50942">
    <property type="entry name" value="ENTH"/>
    <property type="match status" value="1"/>
</dbReference>
<dbReference type="GO" id="GO:0035615">
    <property type="term" value="F:clathrin adaptor activity"/>
    <property type="evidence" value="ECO:0007669"/>
    <property type="project" value="TreeGrafter"/>
</dbReference>
<gene>
    <name evidence="12" type="ORF">MSPICULIGERA_LOCUS16941</name>
</gene>
<dbReference type="FunFam" id="1.25.40.90:FF:000012">
    <property type="entry name" value="Huntingtin interacting protein 1-related"/>
    <property type="match status" value="1"/>
</dbReference>
<dbReference type="GO" id="GO:0030136">
    <property type="term" value="C:clathrin-coated vesicle"/>
    <property type="evidence" value="ECO:0007669"/>
    <property type="project" value="TreeGrafter"/>
</dbReference>
<keyword evidence="4 7" id="KW-0853">WD repeat</keyword>
<feature type="coiled-coil region" evidence="8">
    <location>
        <begin position="682"/>
        <end position="730"/>
    </location>
</feature>
<dbReference type="PANTHER" id="PTHR10407:SF15">
    <property type="entry name" value="HUNTINGTIN INTERACTING PROTEIN 1"/>
    <property type="match status" value="1"/>
</dbReference>
<feature type="repeat" description="WD" evidence="7">
    <location>
        <begin position="201"/>
        <end position="242"/>
    </location>
</feature>
<feature type="repeat" description="WD" evidence="7">
    <location>
        <begin position="116"/>
        <end position="157"/>
    </location>
</feature>
<evidence type="ECO:0000256" key="6">
    <source>
        <dbReference type="ARBA" id="ARBA00023203"/>
    </source>
</evidence>
<dbReference type="GO" id="GO:0080025">
    <property type="term" value="F:phosphatidylinositol-3,5-bisphosphate binding"/>
    <property type="evidence" value="ECO:0007669"/>
    <property type="project" value="TreeGrafter"/>
</dbReference>
<dbReference type="GO" id="GO:0048268">
    <property type="term" value="P:clathrin coat assembly"/>
    <property type="evidence" value="ECO:0007669"/>
    <property type="project" value="TreeGrafter"/>
</dbReference>
<dbReference type="InterPro" id="IPR013809">
    <property type="entry name" value="ENTH"/>
</dbReference>
<feature type="coiled-coil region" evidence="8">
    <location>
        <begin position="920"/>
        <end position="947"/>
    </location>
</feature>
<dbReference type="InterPro" id="IPR059122">
    <property type="entry name" value="Beta-prop_WDR5-like"/>
</dbReference>
<feature type="non-terminal residue" evidence="12">
    <location>
        <position position="1157"/>
    </location>
</feature>
<dbReference type="EMBL" id="CATQJA010002654">
    <property type="protein sequence ID" value="CAJ0578699.1"/>
    <property type="molecule type" value="Genomic_DNA"/>
</dbReference>
<dbReference type="Gene3D" id="1.20.1410.10">
    <property type="entry name" value="I/LWEQ domain"/>
    <property type="match status" value="1"/>
</dbReference>
<evidence type="ECO:0000256" key="9">
    <source>
        <dbReference type="SAM" id="MobiDB-lite"/>
    </source>
</evidence>
<dbReference type="Gene3D" id="1.20.5.1700">
    <property type="match status" value="1"/>
</dbReference>
<dbReference type="SUPFAM" id="SSF50978">
    <property type="entry name" value="WD40 repeat-like"/>
    <property type="match status" value="1"/>
</dbReference>
<dbReference type="SMART" id="SM00273">
    <property type="entry name" value="ENTH"/>
    <property type="match status" value="1"/>
</dbReference>
<reference evidence="12" key="1">
    <citation type="submission" date="2023-06" db="EMBL/GenBank/DDBJ databases">
        <authorList>
            <person name="Delattre M."/>
        </authorList>
    </citation>
    <scope>NUCLEOTIDE SEQUENCE</scope>
    <source>
        <strain evidence="12">AF72</strain>
    </source>
</reference>
<comment type="similarity">
    <text evidence="2">Belongs to the SLA2 family.</text>
</comment>
<keyword evidence="13" id="KW-1185">Reference proteome</keyword>
<evidence type="ECO:0000259" key="11">
    <source>
        <dbReference type="PROSITE" id="PS50945"/>
    </source>
</evidence>
<protein>
    <submittedName>
        <fullName evidence="12">Uncharacterized protein</fullName>
    </submittedName>
</protein>
<evidence type="ECO:0000256" key="7">
    <source>
        <dbReference type="PROSITE-ProRule" id="PRU00221"/>
    </source>
</evidence>
<dbReference type="FunFam" id="1.20.1410.10:FF:000006">
    <property type="entry name" value="Huntingtin interacting protein"/>
    <property type="match status" value="1"/>
</dbReference>
<comment type="subcellular location">
    <subcellularLocation>
        <location evidence="1">Cytoplasm</location>
    </subcellularLocation>
</comment>
<dbReference type="PRINTS" id="PR00320">
    <property type="entry name" value="GPROTEINBRPT"/>
</dbReference>
<dbReference type="PROSITE" id="PS50945">
    <property type="entry name" value="I_LWEQ"/>
    <property type="match status" value="1"/>
</dbReference>
<dbReference type="PROSITE" id="PS50294">
    <property type="entry name" value="WD_REPEATS_REGION"/>
    <property type="match status" value="5"/>
</dbReference>
<dbReference type="InterPro" id="IPR019775">
    <property type="entry name" value="WD40_repeat_CS"/>
</dbReference>
<dbReference type="AlphaFoldDB" id="A0AA36D315"/>
<dbReference type="InterPro" id="IPR015943">
    <property type="entry name" value="WD40/YVTN_repeat-like_dom_sf"/>
</dbReference>
<keyword evidence="3" id="KW-0963">Cytoplasm</keyword>
<evidence type="ECO:0000259" key="10">
    <source>
        <dbReference type="PROSITE" id="PS50942"/>
    </source>
</evidence>
<dbReference type="SMART" id="SM00307">
    <property type="entry name" value="ILWEQ"/>
    <property type="match status" value="1"/>
</dbReference>
<proteinExistence type="inferred from homology"/>
<evidence type="ECO:0000256" key="8">
    <source>
        <dbReference type="SAM" id="Coils"/>
    </source>
</evidence>
<dbReference type="InterPro" id="IPR001680">
    <property type="entry name" value="WD40_rpt"/>
</dbReference>
<dbReference type="GO" id="GO:0007015">
    <property type="term" value="P:actin filament organization"/>
    <property type="evidence" value="ECO:0007669"/>
    <property type="project" value="TreeGrafter"/>
</dbReference>
<keyword evidence="8" id="KW-0175">Coiled coil</keyword>
<dbReference type="CDD" id="cd00200">
    <property type="entry name" value="WD40"/>
    <property type="match status" value="1"/>
</dbReference>
<dbReference type="Pfam" id="PF07651">
    <property type="entry name" value="ANTH"/>
    <property type="match status" value="1"/>
</dbReference>
<dbReference type="InterPro" id="IPR002558">
    <property type="entry name" value="ILWEQ_dom"/>
</dbReference>
<dbReference type="InterPro" id="IPR020472">
    <property type="entry name" value="WD40_PAC1"/>
</dbReference>
<dbReference type="Gene3D" id="2.130.10.10">
    <property type="entry name" value="YVTN repeat-like/Quinoprotein amine dehydrogenase"/>
    <property type="match status" value="1"/>
</dbReference>
<sequence>MSTATPSQNGESTSAVKAEPTPPPNYALSKELTGHIKPVSCVKFSHDGKFLASCSPDKTLRIWSVEDGQLLSTITGHKLGINDLSWSSDGKYICTASDDTTVKVWDLETKKAIKSFKGHSNYVFCCSYNPTSNLIASGSFDETVRIWDVKSGQMTRTLPAHADPVSAVSFNRYGTLIASSSYDGLIRIWEASTGQCAKTLVDDENPPVSFVRFSPNGKYILSASLNSSLKLWDLNKARCLKTYKGHKQECFCIGANFSVTGGKWIVTGSEDGDVLVWNLQTTEVVQRFKAHEDTVLANDCHPHENIIATASLYQGNIKLSEKPCAVPPRFHGQALTLSGGGIQSAGDFFIMDQQAFLKDQMEAVEKALNKHEIPLKPKHARRLILGTHRVKSAVIFWDAVHQVQLKKNPVISWKFCHLLHCLLANGHRSVPGDSYRFVRRFDELSQFWRFLQGYGQCIDKYCKLLGARLNFHHRYPQFLGNLKIAEDAVNGFNNDALFELTIELLDQLDNILELKAAVWIYVQAYGRGSVVPQEQCLLAPLIPCLIDSSKLYDHLVKMLFKLHANVHPETLSGHRTRFVDIFRRTKSFYEDCSGVQYFKYLVSIPTLPNAPPNFLSAGDLASYNPPNAYQLDGGSQSDEGYGLIDIDDITSNMPEPEQPSPQPSDASADEILNLRRALEEERNSKERFIMEARSRIEQYENRLAQIQSDYENAQAEADLAKHEAGSLKGNFVSYAYNVNLVELDRKQGLAGESDARVAEANQKFYKLKDLYDKFRSDHVAALQKLGDLQNESTRQEQRVLGLEQEKDSTRARVTEGICAMINEGHEDLTNATSTTYPLRHLIVKSVVNCAAAAYSASIHEYDEINQLCHALLNDADVAYKNGEFGQLKGKMAELSQKLADLPTSTDIDKEQVGNEIELEMKRMDDAIRQAVEKIEEIQKRAREGTQNKITLEVNEAILACCQQLMNAIMVLVLRSRELQKEIEEAGRGMGSPSEFYKRNHQWTEGLLSAAKSVGVAARVLVTTADEAVSGTGKLEALIVAAQEIAASTAQLFVSSRVKADRNSHKLSELSTASRDVNQSTAKVVASVRNAQATLNPDNTLDFSHLSLHVAKKEEMEAQVKILELEQSLVRERARLAELRKAHYHLASVIASENGAGQ</sequence>
<dbReference type="SUPFAM" id="SSF109885">
    <property type="entry name" value="I/LWEQ domain"/>
    <property type="match status" value="1"/>
</dbReference>
<feature type="domain" description="I/LWEQ" evidence="11">
    <location>
        <begin position="904"/>
        <end position="1146"/>
    </location>
</feature>
<feature type="repeat" description="WD" evidence="7">
    <location>
        <begin position="32"/>
        <end position="73"/>
    </location>
</feature>
<dbReference type="SUPFAM" id="SSF48464">
    <property type="entry name" value="ENTH/VHS domain"/>
    <property type="match status" value="1"/>
</dbReference>
<dbReference type="PROSITE" id="PS00678">
    <property type="entry name" value="WD_REPEATS_1"/>
    <property type="match status" value="5"/>
</dbReference>
<dbReference type="FunFam" id="2.130.10.10:FF:000228">
    <property type="entry name" value="COMPASS-like H3K4 histone methylase component WDR5A"/>
    <property type="match status" value="1"/>
</dbReference>
<keyword evidence="6" id="KW-0009">Actin-binding</keyword>
<evidence type="ECO:0000256" key="1">
    <source>
        <dbReference type="ARBA" id="ARBA00004496"/>
    </source>
</evidence>
<dbReference type="GO" id="GO:0043325">
    <property type="term" value="F:phosphatidylinositol-3,4-bisphosphate binding"/>
    <property type="evidence" value="ECO:0007669"/>
    <property type="project" value="TreeGrafter"/>
</dbReference>
<feature type="repeat" description="WD" evidence="7">
    <location>
        <begin position="158"/>
        <end position="199"/>
    </location>
</feature>
<dbReference type="InterPro" id="IPR008942">
    <property type="entry name" value="ENTH_VHS"/>
</dbReference>
<dbReference type="Proteomes" id="UP001177023">
    <property type="component" value="Unassembled WGS sequence"/>
</dbReference>
<dbReference type="GO" id="GO:0044666">
    <property type="term" value="C:MLL3/4 complex"/>
    <property type="evidence" value="ECO:0007669"/>
    <property type="project" value="UniProtKB-ARBA"/>
</dbReference>
<dbReference type="GO" id="GO:0030864">
    <property type="term" value="C:cortical actin cytoskeleton"/>
    <property type="evidence" value="ECO:0007669"/>
    <property type="project" value="TreeGrafter"/>
</dbReference>
<dbReference type="PANTHER" id="PTHR10407">
    <property type="entry name" value="HUNTINGTIN INTERACTING PROTEIN 1"/>
    <property type="match status" value="1"/>
</dbReference>
<evidence type="ECO:0000256" key="3">
    <source>
        <dbReference type="ARBA" id="ARBA00022490"/>
    </source>
</evidence>
<evidence type="ECO:0000313" key="13">
    <source>
        <dbReference type="Proteomes" id="UP001177023"/>
    </source>
</evidence>
<dbReference type="GO" id="GO:0032051">
    <property type="term" value="F:clathrin light chain binding"/>
    <property type="evidence" value="ECO:0007669"/>
    <property type="project" value="TreeGrafter"/>
</dbReference>
<keyword evidence="5" id="KW-0677">Repeat</keyword>
<dbReference type="PROSITE" id="PS50082">
    <property type="entry name" value="WD_REPEATS_2"/>
    <property type="match status" value="6"/>
</dbReference>
<name>A0AA36D315_9BILA</name>
<dbReference type="Gene3D" id="1.25.40.90">
    <property type="match status" value="1"/>
</dbReference>
<feature type="region of interest" description="Disordered" evidence="9">
    <location>
        <begin position="649"/>
        <end position="668"/>
    </location>
</feature>
<dbReference type="InterPro" id="IPR036322">
    <property type="entry name" value="WD40_repeat_dom_sf"/>
</dbReference>
<comment type="caution">
    <text evidence="12">The sequence shown here is derived from an EMBL/GenBank/DDBJ whole genome shotgun (WGS) entry which is preliminary data.</text>
</comment>